<comment type="caution">
    <text evidence="2">The sequence shown here is derived from an EMBL/GenBank/DDBJ whole genome shotgun (WGS) entry which is preliminary data.</text>
</comment>
<protein>
    <submittedName>
        <fullName evidence="2">Uncharacterized protein</fullName>
    </submittedName>
</protein>
<evidence type="ECO:0000313" key="3">
    <source>
        <dbReference type="Proteomes" id="UP001432322"/>
    </source>
</evidence>
<proteinExistence type="predicted"/>
<dbReference type="EMBL" id="BTSY01000005">
    <property type="protein sequence ID" value="GMT29851.1"/>
    <property type="molecule type" value="Genomic_DNA"/>
</dbReference>
<dbReference type="Proteomes" id="UP001432322">
    <property type="component" value="Unassembled WGS sequence"/>
</dbReference>
<feature type="compositionally biased region" description="Basic and acidic residues" evidence="1">
    <location>
        <begin position="74"/>
        <end position="86"/>
    </location>
</feature>
<evidence type="ECO:0000256" key="1">
    <source>
        <dbReference type="SAM" id="MobiDB-lite"/>
    </source>
</evidence>
<accession>A0AAV5WC65</accession>
<keyword evidence="3" id="KW-1185">Reference proteome</keyword>
<gene>
    <name evidence="2" type="ORF">PFISCL1PPCAC_21148</name>
</gene>
<dbReference type="AlphaFoldDB" id="A0AAV5WC65"/>
<sequence>MMRSILQCPDNRFQFPSPLRSVVDGPLPFPFLPNAIRHQFQRRIWHCPGYPVGTAHSIQDEGELGTSQSPVCDHSIKLKEKKEQEN</sequence>
<name>A0AAV5WC65_9BILA</name>
<organism evidence="2 3">
    <name type="scientific">Pristionchus fissidentatus</name>
    <dbReference type="NCBI Taxonomy" id="1538716"/>
    <lineage>
        <taxon>Eukaryota</taxon>
        <taxon>Metazoa</taxon>
        <taxon>Ecdysozoa</taxon>
        <taxon>Nematoda</taxon>
        <taxon>Chromadorea</taxon>
        <taxon>Rhabditida</taxon>
        <taxon>Rhabditina</taxon>
        <taxon>Diplogasteromorpha</taxon>
        <taxon>Diplogasteroidea</taxon>
        <taxon>Neodiplogasteridae</taxon>
        <taxon>Pristionchus</taxon>
    </lineage>
</organism>
<feature type="region of interest" description="Disordered" evidence="1">
    <location>
        <begin position="61"/>
        <end position="86"/>
    </location>
</feature>
<evidence type="ECO:0000313" key="2">
    <source>
        <dbReference type="EMBL" id="GMT29851.1"/>
    </source>
</evidence>
<reference evidence="2" key="1">
    <citation type="submission" date="2023-10" db="EMBL/GenBank/DDBJ databases">
        <title>Genome assembly of Pristionchus species.</title>
        <authorList>
            <person name="Yoshida K."/>
            <person name="Sommer R.J."/>
        </authorList>
    </citation>
    <scope>NUCLEOTIDE SEQUENCE</scope>
    <source>
        <strain evidence="2">RS5133</strain>
    </source>
</reference>